<dbReference type="GO" id="GO:0003677">
    <property type="term" value="F:DNA binding"/>
    <property type="evidence" value="ECO:0007669"/>
    <property type="project" value="InterPro"/>
</dbReference>
<dbReference type="InterPro" id="IPR013249">
    <property type="entry name" value="RNA_pol_sigma70_r4_t2"/>
</dbReference>
<feature type="domain" description="RNA polymerase sigma-70 region 2" evidence="5">
    <location>
        <begin position="29"/>
        <end position="96"/>
    </location>
</feature>
<evidence type="ECO:0000256" key="2">
    <source>
        <dbReference type="ARBA" id="ARBA00023015"/>
    </source>
</evidence>
<dbReference type="InterPro" id="IPR014284">
    <property type="entry name" value="RNA_pol_sigma-70_dom"/>
</dbReference>
<protein>
    <submittedName>
        <fullName evidence="7">Sigma-70 family RNA polymerase sigma factor</fullName>
    </submittedName>
</protein>
<keyword evidence="4" id="KW-0804">Transcription</keyword>
<evidence type="ECO:0000256" key="4">
    <source>
        <dbReference type="ARBA" id="ARBA00023163"/>
    </source>
</evidence>
<keyword evidence="3" id="KW-0731">Sigma factor</keyword>
<dbReference type="Proteomes" id="UP000486602">
    <property type="component" value="Unassembled WGS sequence"/>
</dbReference>
<proteinExistence type="inferred from homology"/>
<comment type="caution">
    <text evidence="7">The sequence shown here is derived from an EMBL/GenBank/DDBJ whole genome shotgun (WGS) entry which is preliminary data.</text>
</comment>
<dbReference type="Gene3D" id="1.10.1740.10">
    <property type="match status" value="1"/>
</dbReference>
<dbReference type="AlphaFoldDB" id="A0A7K3WRB8"/>
<dbReference type="PANTHER" id="PTHR43133:SF46">
    <property type="entry name" value="RNA POLYMERASE SIGMA-70 FACTOR ECF SUBFAMILY"/>
    <property type="match status" value="1"/>
</dbReference>
<evidence type="ECO:0000259" key="5">
    <source>
        <dbReference type="Pfam" id="PF04542"/>
    </source>
</evidence>
<keyword evidence="8" id="KW-1185">Reference proteome</keyword>
<dbReference type="EMBL" id="JAAGVY010000019">
    <property type="protein sequence ID" value="NEN24078.1"/>
    <property type="molecule type" value="Genomic_DNA"/>
</dbReference>
<evidence type="ECO:0000313" key="8">
    <source>
        <dbReference type="Proteomes" id="UP000486602"/>
    </source>
</evidence>
<dbReference type="RefSeq" id="WP_163285474.1">
    <property type="nucleotide sequence ID" value="NZ_JAAGVY010000019.1"/>
</dbReference>
<dbReference type="Pfam" id="PF04542">
    <property type="entry name" value="Sigma70_r2"/>
    <property type="match status" value="1"/>
</dbReference>
<dbReference type="Gene3D" id="1.10.10.10">
    <property type="entry name" value="Winged helix-like DNA-binding domain superfamily/Winged helix DNA-binding domain"/>
    <property type="match status" value="1"/>
</dbReference>
<dbReference type="CDD" id="cd06171">
    <property type="entry name" value="Sigma70_r4"/>
    <property type="match status" value="1"/>
</dbReference>
<dbReference type="InterPro" id="IPR007627">
    <property type="entry name" value="RNA_pol_sigma70_r2"/>
</dbReference>
<dbReference type="GO" id="GO:0016987">
    <property type="term" value="F:sigma factor activity"/>
    <property type="evidence" value="ECO:0007669"/>
    <property type="project" value="UniProtKB-KW"/>
</dbReference>
<evidence type="ECO:0000256" key="3">
    <source>
        <dbReference type="ARBA" id="ARBA00023082"/>
    </source>
</evidence>
<dbReference type="Pfam" id="PF08281">
    <property type="entry name" value="Sigma70_r4_2"/>
    <property type="match status" value="1"/>
</dbReference>
<dbReference type="InterPro" id="IPR036388">
    <property type="entry name" value="WH-like_DNA-bd_sf"/>
</dbReference>
<gene>
    <name evidence="7" type="ORF">G3O08_11260</name>
</gene>
<organism evidence="7 8">
    <name type="scientific">Cryomorpha ignava</name>
    <dbReference type="NCBI Taxonomy" id="101383"/>
    <lineage>
        <taxon>Bacteria</taxon>
        <taxon>Pseudomonadati</taxon>
        <taxon>Bacteroidota</taxon>
        <taxon>Flavobacteriia</taxon>
        <taxon>Flavobacteriales</taxon>
        <taxon>Cryomorphaceae</taxon>
        <taxon>Cryomorpha</taxon>
    </lineage>
</organism>
<accession>A0A7K3WRB8</accession>
<dbReference type="PANTHER" id="PTHR43133">
    <property type="entry name" value="RNA POLYMERASE ECF-TYPE SIGMA FACTO"/>
    <property type="match status" value="1"/>
</dbReference>
<dbReference type="GO" id="GO:0006352">
    <property type="term" value="P:DNA-templated transcription initiation"/>
    <property type="evidence" value="ECO:0007669"/>
    <property type="project" value="InterPro"/>
</dbReference>
<sequence length="195" mass="22869">MKKGTKSEVEDMQLAEACLTGNEKAQAQLFDQYSGQMMALCLRYGRDYEEARDMFQDGFIKVFQKLDMYNGKGPLGAWIRRTIANNALDQIRKNKREKVHEESYQVEFKYEHETEFELFNDDENELTNEKLTALIETMPTGYRTVFNMYVVEDYSHKEIAEQLGITESTSKTQYRKAKAYMRNLIEEELNKSVSD</sequence>
<name>A0A7K3WRB8_9FLAO</name>
<comment type="similarity">
    <text evidence="1">Belongs to the sigma-70 factor family. ECF subfamily.</text>
</comment>
<dbReference type="SUPFAM" id="SSF88946">
    <property type="entry name" value="Sigma2 domain of RNA polymerase sigma factors"/>
    <property type="match status" value="1"/>
</dbReference>
<dbReference type="SUPFAM" id="SSF88659">
    <property type="entry name" value="Sigma3 and sigma4 domains of RNA polymerase sigma factors"/>
    <property type="match status" value="1"/>
</dbReference>
<dbReference type="InterPro" id="IPR013324">
    <property type="entry name" value="RNA_pol_sigma_r3/r4-like"/>
</dbReference>
<dbReference type="InterPro" id="IPR039425">
    <property type="entry name" value="RNA_pol_sigma-70-like"/>
</dbReference>
<keyword evidence="2" id="KW-0805">Transcription regulation</keyword>
<reference evidence="7 8" key="1">
    <citation type="submission" date="2020-02" db="EMBL/GenBank/DDBJ databases">
        <title>Out from the shadows clarifying the taxonomy of the family Cryomorphaceae and related taxa by utilizing the GTDB taxonomic framework.</title>
        <authorList>
            <person name="Bowman J.P."/>
        </authorList>
    </citation>
    <scope>NUCLEOTIDE SEQUENCE [LARGE SCALE GENOMIC DNA]</scope>
    <source>
        <strain evidence="7 8">QSSC 1-22</strain>
    </source>
</reference>
<evidence type="ECO:0000259" key="6">
    <source>
        <dbReference type="Pfam" id="PF08281"/>
    </source>
</evidence>
<evidence type="ECO:0000256" key="1">
    <source>
        <dbReference type="ARBA" id="ARBA00010641"/>
    </source>
</evidence>
<feature type="domain" description="RNA polymerase sigma factor 70 region 4 type 2" evidence="6">
    <location>
        <begin position="129"/>
        <end position="179"/>
    </location>
</feature>
<dbReference type="InterPro" id="IPR013325">
    <property type="entry name" value="RNA_pol_sigma_r2"/>
</dbReference>
<evidence type="ECO:0000313" key="7">
    <source>
        <dbReference type="EMBL" id="NEN24078.1"/>
    </source>
</evidence>
<dbReference type="NCBIfam" id="TIGR02937">
    <property type="entry name" value="sigma70-ECF"/>
    <property type="match status" value="1"/>
</dbReference>